<protein>
    <recommendedName>
        <fullName evidence="11">Manganese transport regulator</fullName>
    </recommendedName>
</protein>
<dbReference type="SUPFAM" id="SSF46785">
    <property type="entry name" value="Winged helix' DNA-binding domain"/>
    <property type="match status" value="1"/>
</dbReference>
<dbReference type="InterPro" id="IPR036388">
    <property type="entry name" value="WH-like_DNA-bd_sf"/>
</dbReference>
<evidence type="ECO:0000256" key="7">
    <source>
        <dbReference type="ARBA" id="ARBA00023125"/>
    </source>
</evidence>
<comment type="subcellular location">
    <subcellularLocation>
        <location evidence="1">Cytoplasm</location>
    </subcellularLocation>
</comment>
<comment type="caution">
    <text evidence="13">The sequence shown here is derived from an EMBL/GenBank/DDBJ whole genome shotgun (WGS) entry which is preliminary data.</text>
</comment>
<dbReference type="SUPFAM" id="SSF47979">
    <property type="entry name" value="Iron-dependent repressor protein, dimerization domain"/>
    <property type="match status" value="1"/>
</dbReference>
<dbReference type="InterPro" id="IPR050536">
    <property type="entry name" value="DtxR_MntR_Metal-Reg"/>
</dbReference>
<dbReference type="PANTHER" id="PTHR33238">
    <property type="entry name" value="IRON (METAL) DEPENDENT REPRESSOR, DTXR FAMILY"/>
    <property type="match status" value="1"/>
</dbReference>
<dbReference type="InterPro" id="IPR036421">
    <property type="entry name" value="Fe_dep_repressor_sf"/>
</dbReference>
<evidence type="ECO:0000256" key="10">
    <source>
        <dbReference type="ARBA" id="ARBA00023211"/>
    </source>
</evidence>
<evidence type="ECO:0000256" key="9">
    <source>
        <dbReference type="ARBA" id="ARBA00023163"/>
    </source>
</evidence>
<dbReference type="InterPro" id="IPR022687">
    <property type="entry name" value="HTH_DTXR"/>
</dbReference>
<dbReference type="InterPro" id="IPR036390">
    <property type="entry name" value="WH_DNA-bd_sf"/>
</dbReference>
<keyword evidence="4" id="KW-0963">Cytoplasm</keyword>
<evidence type="ECO:0000256" key="5">
    <source>
        <dbReference type="ARBA" id="ARBA00022491"/>
    </source>
</evidence>
<keyword evidence="9" id="KW-0804">Transcription</keyword>
<dbReference type="EMBL" id="JAKNHQ010000002">
    <property type="protein sequence ID" value="MCG4609846.1"/>
    <property type="molecule type" value="Genomic_DNA"/>
</dbReference>
<evidence type="ECO:0000256" key="6">
    <source>
        <dbReference type="ARBA" id="ARBA00023015"/>
    </source>
</evidence>
<keyword evidence="7" id="KW-0238">DNA-binding</keyword>
<dbReference type="RefSeq" id="WP_191362579.1">
    <property type="nucleotide sequence ID" value="NZ_JAKNHQ010000002.1"/>
</dbReference>
<dbReference type="PROSITE" id="PS50944">
    <property type="entry name" value="HTH_DTXR"/>
    <property type="match status" value="1"/>
</dbReference>
<keyword evidence="5" id="KW-0678">Repressor</keyword>
<comment type="subunit">
    <text evidence="3">Homodimer.</text>
</comment>
<proteinExistence type="inferred from homology"/>
<keyword evidence="6" id="KW-0805">Transcription regulation</keyword>
<dbReference type="Gene3D" id="1.10.10.10">
    <property type="entry name" value="Winged helix-like DNA-binding domain superfamily/Winged helix DNA-binding domain"/>
    <property type="match status" value="1"/>
</dbReference>
<reference evidence="13 14" key="1">
    <citation type="submission" date="2022-01" db="EMBL/GenBank/DDBJ databases">
        <title>Collection of gut derived symbiotic bacterial strains cultured from healthy donors.</title>
        <authorList>
            <person name="Lin H."/>
            <person name="Kohout C."/>
            <person name="Waligurski E."/>
            <person name="Pamer E.G."/>
        </authorList>
    </citation>
    <scope>NUCLEOTIDE SEQUENCE [LARGE SCALE GENOMIC DNA]</scope>
    <source>
        <strain evidence="13 14">DFI.7.58</strain>
    </source>
</reference>
<gene>
    <name evidence="13" type="ORF">L0P57_02665</name>
</gene>
<dbReference type="Pfam" id="PF02742">
    <property type="entry name" value="Fe_dep_repr_C"/>
    <property type="match status" value="1"/>
</dbReference>
<evidence type="ECO:0000259" key="12">
    <source>
        <dbReference type="PROSITE" id="PS50944"/>
    </source>
</evidence>
<keyword evidence="10" id="KW-0464">Manganese</keyword>
<evidence type="ECO:0000256" key="3">
    <source>
        <dbReference type="ARBA" id="ARBA00011738"/>
    </source>
</evidence>
<evidence type="ECO:0000313" key="13">
    <source>
        <dbReference type="EMBL" id="MCG4609846.1"/>
    </source>
</evidence>
<evidence type="ECO:0000256" key="4">
    <source>
        <dbReference type="ARBA" id="ARBA00022490"/>
    </source>
</evidence>
<evidence type="ECO:0000256" key="11">
    <source>
        <dbReference type="ARBA" id="ARBA00032593"/>
    </source>
</evidence>
<accession>A0ABS9MGZ8</accession>
<sequence>MDVPSKFHTQKGYELAEQNKLTAAMEDYLEMICRLSREEGYTRVHLLAKHLNVKPSSASKMVDHLKESGLVQAERYGCIRPTPEGIALGDYLLYRHNLLNQFLCYINHSDNELEQVERIEHFIDERTIRNIAIFLESAL</sequence>
<evidence type="ECO:0000313" key="14">
    <source>
        <dbReference type="Proteomes" id="UP001298681"/>
    </source>
</evidence>
<feature type="domain" description="HTH dtxR-type" evidence="12">
    <location>
        <begin position="21"/>
        <end position="82"/>
    </location>
</feature>
<dbReference type="InterPro" id="IPR022689">
    <property type="entry name" value="Iron_dep_repressor"/>
</dbReference>
<comment type="similarity">
    <text evidence="2">Belongs to the DtxR/MntR family.</text>
</comment>
<dbReference type="Gene3D" id="1.10.60.10">
    <property type="entry name" value="Iron dependent repressor, metal binding and dimerisation domain"/>
    <property type="match status" value="1"/>
</dbReference>
<name>A0ABS9MGZ8_9FIRM</name>
<dbReference type="Pfam" id="PF01325">
    <property type="entry name" value="Fe_dep_repress"/>
    <property type="match status" value="1"/>
</dbReference>
<evidence type="ECO:0000256" key="1">
    <source>
        <dbReference type="ARBA" id="ARBA00004496"/>
    </source>
</evidence>
<dbReference type="Proteomes" id="UP001298681">
    <property type="component" value="Unassembled WGS sequence"/>
</dbReference>
<organism evidence="13 14">
    <name type="scientific">Anaeromassilibacillus senegalensis</name>
    <dbReference type="NCBI Taxonomy" id="1673717"/>
    <lineage>
        <taxon>Bacteria</taxon>
        <taxon>Bacillati</taxon>
        <taxon>Bacillota</taxon>
        <taxon>Clostridia</taxon>
        <taxon>Eubacteriales</taxon>
        <taxon>Acutalibacteraceae</taxon>
        <taxon>Anaeromassilibacillus</taxon>
    </lineage>
</organism>
<evidence type="ECO:0000256" key="2">
    <source>
        <dbReference type="ARBA" id="ARBA00007871"/>
    </source>
</evidence>
<keyword evidence="8" id="KW-0010">Activator</keyword>
<dbReference type="SMART" id="SM00529">
    <property type="entry name" value="HTH_DTXR"/>
    <property type="match status" value="1"/>
</dbReference>
<dbReference type="InterPro" id="IPR001367">
    <property type="entry name" value="Fe_dep_repressor"/>
</dbReference>
<keyword evidence="14" id="KW-1185">Reference proteome</keyword>
<dbReference type="PANTHER" id="PTHR33238:SF11">
    <property type="entry name" value="TRANSCRIPTIONAL REGULATOR MNTR"/>
    <property type="match status" value="1"/>
</dbReference>
<evidence type="ECO:0000256" key="8">
    <source>
        <dbReference type="ARBA" id="ARBA00023159"/>
    </source>
</evidence>